<dbReference type="InterPro" id="IPR027417">
    <property type="entry name" value="P-loop_NTPase"/>
</dbReference>
<sequence>MSVRWTEEQQKVIDLRDRNILVSAAAGSGKTAVLVERIIRRLTEETHPVDVDRLLIVTFTEAAAAEMKERIGAAIENKLRERPGDARLEQQASLIHSAPITTIHSFCLSVIRDHFHVIGIDPGFRIAEEGELRLLRQDVLDELLEACYDEGTEEFLDFVERFGTGRNDRKIEEIILKLYEYSRSYPQPEKWLGSCVKAYETAGSGELAHRAAERVCRRAGDIRKLLEHALKICEEPDGPYMYGDMIEADLKNASRLERTEAFDVQYDMICGYSWKRMSGKKDETVSDEKKEAVKKMREQAKKLVKDIRELYFYVPREEWEEDMRRACPSMRTLAWLVNRFAELFAEKKRSRNMIDFSDMEQFALEILTVEKDGELVPSPAAGEYQERFEEVMIDEYQDSNLVQETILTSVSRMSKGGYNVFMVGDVKQSIYSFRLSRPELFMEKYRTYSLEDHVKQRIDLHKNFRSRAEVLDSVNYLFRQIMGKDLGGIEYDDGAALYVGADFPELPVEARSAGFSDRTELLLLDRTDPGEEDARRAEARMIARRIRELVRSGSVIDRETGGYRRIQYRDIVILTRSIRGWAEDFAAVLAEEGIPAYSVSREGYFETYEVSVLLDYLKILDNARQDLPLAAVLASPFGNLTPAEMAEIRTAYPNLPFYEAVRAYAEKGADSRDDRALCRKLGLFFEQMAYFRAKVPYTPVHELLTEIIETTGFGLSVAAMPAGAQRAANVDMLVEKASTFEGTSYKGLFNFVRYIGQLRKYDVDYGEAGIMDEQSDTVRIMSIHKSKGLEFSVVFAAGMGKRFNMQDTKGSVILHPEWGVGLDDIDLDRRTKKPVFLKKMIREESMMETLAEEMRVLYVALTRAKEKLIITGCTDADALSDAAGSAGIFRPEGAKCYLDWILPAVLEKSGQQPGRHREDGQSGENGIREKEGAPLELRIYAGQDLAPGAAETRAEEIALDVLQHWDTHRVYAPELRARLEEQMDYVYPFEEAGRMKLKFTVSELKKRTALAEEAGQEMYEEPEVVPLIPGFLKEEEVLTGAPRGSAYHKLLELLDFAEEYDEESLPRAVAALRKDGRLTAEMAECIRPEDILRFLRCESGGRMSRAAQRGRLYKEQPFVLGIDASEIYPQDESGEKILVQGIIDVYFEEEDGLVVLDYKTDRVRSAGELCEKYHAQLDYYAQALTQLTGRAVKEKIIYSFTLGEEIRV</sequence>
<dbReference type="SUPFAM" id="SSF52980">
    <property type="entry name" value="Restriction endonuclease-like"/>
    <property type="match status" value="1"/>
</dbReference>
<evidence type="ECO:0000256" key="9">
    <source>
        <dbReference type="ARBA" id="ARBA00023204"/>
    </source>
</evidence>
<gene>
    <name evidence="13 18" type="primary">addA</name>
    <name evidence="18" type="ORF">H9911_08695</name>
</gene>
<dbReference type="Pfam" id="PF12705">
    <property type="entry name" value="PDDEXK_1"/>
    <property type="match status" value="1"/>
</dbReference>
<dbReference type="Gene3D" id="3.90.320.10">
    <property type="match status" value="1"/>
</dbReference>
<dbReference type="FunFam" id="3.40.50.300:FF:001236">
    <property type="entry name" value="ATP-dependent helicase/nuclease subunit A"/>
    <property type="match status" value="1"/>
</dbReference>
<evidence type="ECO:0000256" key="3">
    <source>
        <dbReference type="ARBA" id="ARBA00022763"/>
    </source>
</evidence>
<dbReference type="InterPro" id="IPR014016">
    <property type="entry name" value="UvrD-like_ATP-bd"/>
</dbReference>
<dbReference type="PANTHER" id="PTHR11070">
    <property type="entry name" value="UVRD / RECB / PCRA DNA HELICASE FAMILY MEMBER"/>
    <property type="match status" value="1"/>
</dbReference>
<dbReference type="EMBL" id="DWUV01000164">
    <property type="protein sequence ID" value="HJD34602.1"/>
    <property type="molecule type" value="Genomic_DNA"/>
</dbReference>
<feature type="region of interest" description="Disordered" evidence="15">
    <location>
        <begin position="909"/>
        <end position="928"/>
    </location>
</feature>
<comment type="cofactor">
    <cofactor evidence="13">
        <name>Mg(2+)</name>
        <dbReference type="ChEBI" id="CHEBI:18420"/>
    </cofactor>
</comment>
<evidence type="ECO:0000256" key="4">
    <source>
        <dbReference type="ARBA" id="ARBA00022801"/>
    </source>
</evidence>
<keyword evidence="10 13" id="KW-0413">Isomerase</keyword>
<dbReference type="Proteomes" id="UP000823897">
    <property type="component" value="Unassembled WGS sequence"/>
</dbReference>
<reference evidence="18" key="2">
    <citation type="submission" date="2021-04" db="EMBL/GenBank/DDBJ databases">
        <authorList>
            <person name="Gilroy R."/>
        </authorList>
    </citation>
    <scope>NUCLEOTIDE SEQUENCE</scope>
    <source>
        <strain evidence="18">ChiGjej3B3-11674</strain>
    </source>
</reference>
<evidence type="ECO:0000256" key="15">
    <source>
        <dbReference type="SAM" id="MobiDB-lite"/>
    </source>
</evidence>
<evidence type="ECO:0000256" key="10">
    <source>
        <dbReference type="ARBA" id="ARBA00023235"/>
    </source>
</evidence>
<comment type="subunit">
    <text evidence="13">Heterodimer of AddA and AddB/RexB.</text>
</comment>
<dbReference type="InterPro" id="IPR011335">
    <property type="entry name" value="Restrct_endonuc-II-like"/>
</dbReference>
<keyword evidence="2 13" id="KW-0547">Nucleotide-binding</keyword>
<evidence type="ECO:0000256" key="1">
    <source>
        <dbReference type="ARBA" id="ARBA00022722"/>
    </source>
</evidence>
<dbReference type="GO" id="GO:0003690">
    <property type="term" value="F:double-stranded DNA binding"/>
    <property type="evidence" value="ECO:0007669"/>
    <property type="project" value="UniProtKB-UniRule"/>
</dbReference>
<dbReference type="PROSITE" id="PS51198">
    <property type="entry name" value="UVRD_HELICASE_ATP_BIND"/>
    <property type="match status" value="1"/>
</dbReference>
<dbReference type="GO" id="GO:0033202">
    <property type="term" value="C:DNA helicase complex"/>
    <property type="evidence" value="ECO:0007669"/>
    <property type="project" value="TreeGrafter"/>
</dbReference>
<comment type="similarity">
    <text evidence="13">Belongs to the helicase family. AddA subfamily.</text>
</comment>
<keyword evidence="1 13" id="KW-0540">Nuclease</keyword>
<evidence type="ECO:0000256" key="2">
    <source>
        <dbReference type="ARBA" id="ARBA00022741"/>
    </source>
</evidence>
<dbReference type="GO" id="GO:0005829">
    <property type="term" value="C:cytosol"/>
    <property type="evidence" value="ECO:0007669"/>
    <property type="project" value="TreeGrafter"/>
</dbReference>
<evidence type="ECO:0000256" key="12">
    <source>
        <dbReference type="ARBA" id="ARBA00048988"/>
    </source>
</evidence>
<dbReference type="PANTHER" id="PTHR11070:SF48">
    <property type="entry name" value="ATP-DEPENDENT HELICASE_NUCLEASE SUBUNIT A"/>
    <property type="match status" value="1"/>
</dbReference>
<dbReference type="EC" id="3.1.-.-" evidence="13"/>
<feature type="domain" description="UvrD-like helicase C-terminal" evidence="17">
    <location>
        <begin position="490"/>
        <end position="788"/>
    </location>
</feature>
<feature type="domain" description="UvrD-like helicase ATP-binding" evidence="16">
    <location>
        <begin position="3"/>
        <end position="467"/>
    </location>
</feature>
<keyword evidence="5 13" id="KW-0347">Helicase</keyword>
<comment type="caution">
    <text evidence="18">The sequence shown here is derived from an EMBL/GenBank/DDBJ whole genome shotgun (WGS) entry which is preliminary data.</text>
</comment>
<keyword evidence="4 13" id="KW-0378">Hydrolase</keyword>
<evidence type="ECO:0000256" key="14">
    <source>
        <dbReference type="PROSITE-ProRule" id="PRU00560"/>
    </source>
</evidence>
<proteinExistence type="inferred from homology"/>
<evidence type="ECO:0000256" key="8">
    <source>
        <dbReference type="ARBA" id="ARBA00023125"/>
    </source>
</evidence>
<keyword evidence="8 13" id="KW-0238">DNA-binding</keyword>
<dbReference type="Pfam" id="PF13361">
    <property type="entry name" value="UvrD_C"/>
    <property type="match status" value="1"/>
</dbReference>
<evidence type="ECO:0000256" key="7">
    <source>
        <dbReference type="ARBA" id="ARBA00022840"/>
    </source>
</evidence>
<comment type="catalytic activity">
    <reaction evidence="12 13">
        <text>ATP + H2O = ADP + phosphate + H(+)</text>
        <dbReference type="Rhea" id="RHEA:13065"/>
        <dbReference type="ChEBI" id="CHEBI:15377"/>
        <dbReference type="ChEBI" id="CHEBI:15378"/>
        <dbReference type="ChEBI" id="CHEBI:30616"/>
        <dbReference type="ChEBI" id="CHEBI:43474"/>
        <dbReference type="ChEBI" id="CHEBI:456216"/>
        <dbReference type="EC" id="5.6.2.4"/>
    </reaction>
</comment>
<protein>
    <recommendedName>
        <fullName evidence="13">ATP-dependent helicase/nuclease subunit A</fullName>
        <ecNumber evidence="13">3.1.-.-</ecNumber>
        <ecNumber evidence="13">5.6.2.4</ecNumber>
    </recommendedName>
    <alternativeName>
        <fullName evidence="13">ATP-dependent helicase/nuclease AddA</fullName>
    </alternativeName>
    <alternativeName>
        <fullName evidence="13">DNA 3'-5' helicase AddA</fullName>
    </alternativeName>
</protein>
<dbReference type="NCBIfam" id="TIGR02785">
    <property type="entry name" value="addA_Gpos"/>
    <property type="match status" value="1"/>
</dbReference>
<evidence type="ECO:0000256" key="6">
    <source>
        <dbReference type="ARBA" id="ARBA00022839"/>
    </source>
</evidence>
<dbReference type="AlphaFoldDB" id="A0A9D2U2P6"/>
<dbReference type="GO" id="GO:0008408">
    <property type="term" value="F:3'-5' exonuclease activity"/>
    <property type="evidence" value="ECO:0007669"/>
    <property type="project" value="UniProtKB-UniRule"/>
</dbReference>
<dbReference type="GO" id="GO:0000724">
    <property type="term" value="P:double-strand break repair via homologous recombination"/>
    <property type="evidence" value="ECO:0007669"/>
    <property type="project" value="UniProtKB-UniRule"/>
</dbReference>
<dbReference type="GO" id="GO:0005524">
    <property type="term" value="F:ATP binding"/>
    <property type="evidence" value="ECO:0007669"/>
    <property type="project" value="UniProtKB-UniRule"/>
</dbReference>
<dbReference type="Gene3D" id="3.40.50.300">
    <property type="entry name" value="P-loop containing nucleotide triphosphate hydrolases"/>
    <property type="match status" value="4"/>
</dbReference>
<dbReference type="Pfam" id="PF00580">
    <property type="entry name" value="UvrD-helicase"/>
    <property type="match status" value="1"/>
</dbReference>
<name>A0A9D2U2P6_9FIRM</name>
<keyword evidence="3 13" id="KW-0227">DNA damage</keyword>
<evidence type="ECO:0000259" key="17">
    <source>
        <dbReference type="PROSITE" id="PS51217"/>
    </source>
</evidence>
<comment type="catalytic activity">
    <reaction evidence="11 13">
        <text>Couples ATP hydrolysis with the unwinding of duplex DNA by translocating in the 3'-5' direction.</text>
        <dbReference type="EC" id="5.6.2.4"/>
    </reaction>
</comment>
<comment type="function">
    <text evidence="13">The heterodimer acts as both an ATP-dependent DNA helicase and an ATP-dependent, dual-direction single-stranded exonuclease. Recognizes the chi site generating a DNA molecule suitable for the initiation of homologous recombination. The AddA nuclease domain is required for chi fragment generation; this subunit has the helicase and 3' -&gt; 5' nuclease activities.</text>
</comment>
<dbReference type="InterPro" id="IPR011604">
    <property type="entry name" value="PDDEXK-like_dom_sf"/>
</dbReference>
<evidence type="ECO:0000256" key="11">
    <source>
        <dbReference type="ARBA" id="ARBA00034617"/>
    </source>
</evidence>
<feature type="compositionally biased region" description="Basic and acidic residues" evidence="15">
    <location>
        <begin position="915"/>
        <end position="928"/>
    </location>
</feature>
<dbReference type="InterPro" id="IPR038726">
    <property type="entry name" value="PDDEXK_AddAB-type"/>
</dbReference>
<evidence type="ECO:0000256" key="13">
    <source>
        <dbReference type="HAMAP-Rule" id="MF_01451"/>
    </source>
</evidence>
<evidence type="ECO:0000313" key="19">
    <source>
        <dbReference type="Proteomes" id="UP000823897"/>
    </source>
</evidence>
<accession>A0A9D2U2P6</accession>
<dbReference type="EC" id="5.6.2.4" evidence="13"/>
<dbReference type="InterPro" id="IPR014017">
    <property type="entry name" value="DNA_helicase_UvrD-like_C"/>
</dbReference>
<evidence type="ECO:0000256" key="5">
    <source>
        <dbReference type="ARBA" id="ARBA00022806"/>
    </source>
</evidence>
<dbReference type="PROSITE" id="PS51217">
    <property type="entry name" value="UVRD_HELICASE_CTER"/>
    <property type="match status" value="1"/>
</dbReference>
<dbReference type="InterPro" id="IPR000212">
    <property type="entry name" value="DNA_helicase_UvrD/REP"/>
</dbReference>
<organism evidence="18 19">
    <name type="scientific">Candidatus Mediterraneibacter tabaqchaliae</name>
    <dbReference type="NCBI Taxonomy" id="2838689"/>
    <lineage>
        <taxon>Bacteria</taxon>
        <taxon>Bacillati</taxon>
        <taxon>Bacillota</taxon>
        <taxon>Clostridia</taxon>
        <taxon>Lachnospirales</taxon>
        <taxon>Lachnospiraceae</taxon>
        <taxon>Mediterraneibacter</taxon>
    </lineage>
</organism>
<evidence type="ECO:0000313" key="18">
    <source>
        <dbReference type="EMBL" id="HJD34602.1"/>
    </source>
</evidence>
<keyword evidence="6 13" id="KW-0269">Exonuclease</keyword>
<keyword evidence="7 13" id="KW-0067">ATP-binding</keyword>
<dbReference type="GO" id="GO:0043138">
    <property type="term" value="F:3'-5' DNA helicase activity"/>
    <property type="evidence" value="ECO:0007669"/>
    <property type="project" value="UniProtKB-UniRule"/>
</dbReference>
<reference evidence="18" key="1">
    <citation type="journal article" date="2021" name="PeerJ">
        <title>Extensive microbial diversity within the chicken gut microbiome revealed by metagenomics and culture.</title>
        <authorList>
            <person name="Gilroy R."/>
            <person name="Ravi A."/>
            <person name="Getino M."/>
            <person name="Pursley I."/>
            <person name="Horton D.L."/>
            <person name="Alikhan N.F."/>
            <person name="Baker D."/>
            <person name="Gharbi K."/>
            <person name="Hall N."/>
            <person name="Watson M."/>
            <person name="Adriaenssens E.M."/>
            <person name="Foster-Nyarko E."/>
            <person name="Jarju S."/>
            <person name="Secka A."/>
            <person name="Antonio M."/>
            <person name="Oren A."/>
            <person name="Chaudhuri R.R."/>
            <person name="La Ragione R."/>
            <person name="Hildebrand F."/>
            <person name="Pallen M.J."/>
        </authorList>
    </citation>
    <scope>NUCLEOTIDE SEQUENCE</scope>
    <source>
        <strain evidence="18">ChiGjej3B3-11674</strain>
    </source>
</reference>
<dbReference type="InterPro" id="IPR014152">
    <property type="entry name" value="AddA"/>
</dbReference>
<dbReference type="SUPFAM" id="SSF52540">
    <property type="entry name" value="P-loop containing nucleoside triphosphate hydrolases"/>
    <property type="match status" value="1"/>
</dbReference>
<evidence type="ECO:0000259" key="16">
    <source>
        <dbReference type="PROSITE" id="PS51198"/>
    </source>
</evidence>
<feature type="binding site" evidence="14">
    <location>
        <begin position="24"/>
        <end position="31"/>
    </location>
    <ligand>
        <name>ATP</name>
        <dbReference type="ChEBI" id="CHEBI:30616"/>
    </ligand>
</feature>
<keyword evidence="9 13" id="KW-0234">DNA repair</keyword>
<dbReference type="HAMAP" id="MF_01451">
    <property type="entry name" value="AddA"/>
    <property type="match status" value="1"/>
</dbReference>